<dbReference type="Pfam" id="PF25967">
    <property type="entry name" value="RND-MFP_C"/>
    <property type="match status" value="1"/>
</dbReference>
<dbReference type="Pfam" id="PF25917">
    <property type="entry name" value="BSH_RND"/>
    <property type="match status" value="1"/>
</dbReference>
<protein>
    <submittedName>
        <fullName evidence="7">Macrolide export protein MacA</fullName>
    </submittedName>
</protein>
<dbReference type="Pfam" id="PF25954">
    <property type="entry name" value="Beta-barrel_RND_2"/>
    <property type="match status" value="1"/>
</dbReference>
<accession>A0A1J5T7Z4</accession>
<dbReference type="InterPro" id="IPR006143">
    <property type="entry name" value="RND_pump_MFP"/>
</dbReference>
<evidence type="ECO:0000259" key="6">
    <source>
        <dbReference type="Pfam" id="PF25967"/>
    </source>
</evidence>
<name>A0A1J5T7Z4_9ZZZZ</name>
<dbReference type="InterPro" id="IPR058624">
    <property type="entry name" value="MdtA-like_HH"/>
</dbReference>
<evidence type="ECO:0000256" key="1">
    <source>
        <dbReference type="ARBA" id="ARBA00004196"/>
    </source>
</evidence>
<sequence length="385" mass="41328">MTNPSHKAKGRKLRLVGASVLVLAVAVAVSGIASRAHNKTELAHQTTDLAIPTVAVVSPRTGEGVQDMVLPGTIDAYYEASIHARVGGYLKDWRQDIGAHVKAGQLLAEIDAPELDQELVRARADYATAQANAALAALTARRWQALQGTESVSQQSIDEHSAEAEAKKAAAFAAKANLDRLQALIGFKRIVAPFAGVVTARKTDIGDLITPASGQELFSVADTHEMRIYVHVPQAMSAMLTPGMTVLVRLPQYPHRDFKAHLDTTSNAVDRASRSLLVELLAPNADGLLWPGTYGEVHFRLPADKNVLQVPSSALLFRRHGTELAVVDAHDRIHLKPVELGRDFGTIIEIRSGLSASDRVVDNPSDSIAEGDQVRVAAAKQDGRS</sequence>
<gene>
    <name evidence="7" type="primary">macA_7</name>
    <name evidence="7" type="ORF">GALL_78530</name>
</gene>
<dbReference type="PANTHER" id="PTHR30469:SF37">
    <property type="entry name" value="RAGD PROTEIN"/>
    <property type="match status" value="1"/>
</dbReference>
<dbReference type="SUPFAM" id="SSF111369">
    <property type="entry name" value="HlyD-like secretion proteins"/>
    <property type="match status" value="1"/>
</dbReference>
<reference evidence="7" key="1">
    <citation type="submission" date="2016-10" db="EMBL/GenBank/DDBJ databases">
        <title>Sequence of Gallionella enrichment culture.</title>
        <authorList>
            <person name="Poehlein A."/>
            <person name="Muehling M."/>
            <person name="Daniel R."/>
        </authorList>
    </citation>
    <scope>NUCLEOTIDE SEQUENCE</scope>
</reference>
<organism evidence="7">
    <name type="scientific">mine drainage metagenome</name>
    <dbReference type="NCBI Taxonomy" id="410659"/>
    <lineage>
        <taxon>unclassified sequences</taxon>
        <taxon>metagenomes</taxon>
        <taxon>ecological metagenomes</taxon>
    </lineage>
</organism>
<feature type="domain" description="Multidrug resistance protein MdtA-like barrel-sandwich hybrid" evidence="4">
    <location>
        <begin position="80"/>
        <end position="215"/>
    </location>
</feature>
<dbReference type="Gene3D" id="2.40.420.20">
    <property type="match status" value="1"/>
</dbReference>
<evidence type="ECO:0000259" key="5">
    <source>
        <dbReference type="Pfam" id="PF25954"/>
    </source>
</evidence>
<comment type="subcellular location">
    <subcellularLocation>
        <location evidence="1">Cell envelope</location>
    </subcellularLocation>
</comment>
<dbReference type="Gene3D" id="2.40.30.170">
    <property type="match status" value="1"/>
</dbReference>
<dbReference type="Gene3D" id="2.40.50.100">
    <property type="match status" value="1"/>
</dbReference>
<proteinExistence type="predicted"/>
<dbReference type="InterPro" id="IPR058792">
    <property type="entry name" value="Beta-barrel_RND_2"/>
</dbReference>
<evidence type="ECO:0000313" key="7">
    <source>
        <dbReference type="EMBL" id="OIR09932.1"/>
    </source>
</evidence>
<dbReference type="Gene3D" id="1.10.287.470">
    <property type="entry name" value="Helix hairpin bin"/>
    <property type="match status" value="1"/>
</dbReference>
<dbReference type="InterPro" id="IPR058627">
    <property type="entry name" value="MdtA-like_C"/>
</dbReference>
<dbReference type="AlphaFoldDB" id="A0A1J5T7Z4"/>
<evidence type="ECO:0000259" key="3">
    <source>
        <dbReference type="Pfam" id="PF25876"/>
    </source>
</evidence>
<evidence type="ECO:0000259" key="4">
    <source>
        <dbReference type="Pfam" id="PF25917"/>
    </source>
</evidence>
<dbReference type="InterPro" id="IPR058625">
    <property type="entry name" value="MdtA-like_BSH"/>
</dbReference>
<dbReference type="Pfam" id="PF25876">
    <property type="entry name" value="HH_MFP_RND"/>
    <property type="match status" value="1"/>
</dbReference>
<feature type="domain" description="Multidrug resistance protein MdtA-like C-terminal permuted SH3" evidence="6">
    <location>
        <begin position="306"/>
        <end position="361"/>
    </location>
</feature>
<dbReference type="NCBIfam" id="TIGR01730">
    <property type="entry name" value="RND_mfp"/>
    <property type="match status" value="1"/>
</dbReference>
<comment type="caution">
    <text evidence="7">The sequence shown here is derived from an EMBL/GenBank/DDBJ whole genome shotgun (WGS) entry which is preliminary data.</text>
</comment>
<dbReference type="GO" id="GO:0015562">
    <property type="term" value="F:efflux transmembrane transporter activity"/>
    <property type="evidence" value="ECO:0007669"/>
    <property type="project" value="TreeGrafter"/>
</dbReference>
<dbReference type="GO" id="GO:1990281">
    <property type="term" value="C:efflux pump complex"/>
    <property type="evidence" value="ECO:0007669"/>
    <property type="project" value="TreeGrafter"/>
</dbReference>
<evidence type="ECO:0000256" key="2">
    <source>
        <dbReference type="ARBA" id="ARBA00022448"/>
    </source>
</evidence>
<feature type="domain" description="Multidrug resistance protein MdtA-like alpha-helical hairpin" evidence="3">
    <location>
        <begin position="119"/>
        <end position="180"/>
    </location>
</feature>
<dbReference type="EMBL" id="MLJW01000024">
    <property type="protein sequence ID" value="OIR09932.1"/>
    <property type="molecule type" value="Genomic_DNA"/>
</dbReference>
<feature type="domain" description="CusB-like beta-barrel" evidence="5">
    <location>
        <begin position="230"/>
        <end position="300"/>
    </location>
</feature>
<dbReference type="PANTHER" id="PTHR30469">
    <property type="entry name" value="MULTIDRUG RESISTANCE PROTEIN MDTA"/>
    <property type="match status" value="1"/>
</dbReference>
<keyword evidence="2" id="KW-0813">Transport</keyword>